<keyword evidence="1" id="KW-0732">Signal</keyword>
<dbReference type="Gene3D" id="2.60.40.1120">
    <property type="entry name" value="Carboxypeptidase-like, regulatory domain"/>
    <property type="match status" value="1"/>
</dbReference>
<reference evidence="2 3" key="1">
    <citation type="submission" date="2018-03" db="EMBL/GenBank/DDBJ databases">
        <title>Adhaeribacter sp. HMF7605 Genome sequencing and assembly.</title>
        <authorList>
            <person name="Kang H."/>
            <person name="Kang J."/>
            <person name="Cha I."/>
            <person name="Kim H."/>
            <person name="Joh K."/>
        </authorList>
    </citation>
    <scope>NUCLEOTIDE SEQUENCE [LARGE SCALE GENOMIC DNA]</scope>
    <source>
        <strain evidence="2 3">HMF7605</strain>
    </source>
</reference>
<evidence type="ECO:0000313" key="3">
    <source>
        <dbReference type="Proteomes" id="UP000240357"/>
    </source>
</evidence>
<comment type="caution">
    <text evidence="2">The sequence shown here is derived from an EMBL/GenBank/DDBJ whole genome shotgun (WGS) entry which is preliminary data.</text>
</comment>
<dbReference type="InterPro" id="IPR008969">
    <property type="entry name" value="CarboxyPept-like_regulatory"/>
</dbReference>
<dbReference type="RefSeq" id="WP_106929996.1">
    <property type="nucleotide sequence ID" value="NZ_PYFT01000001.1"/>
</dbReference>
<evidence type="ECO:0000256" key="1">
    <source>
        <dbReference type="SAM" id="SignalP"/>
    </source>
</evidence>
<proteinExistence type="predicted"/>
<dbReference type="Proteomes" id="UP000240357">
    <property type="component" value="Unassembled WGS sequence"/>
</dbReference>
<name>A0A2T2YFU5_9BACT</name>
<evidence type="ECO:0000313" key="2">
    <source>
        <dbReference type="EMBL" id="PSR54374.1"/>
    </source>
</evidence>
<dbReference type="EMBL" id="PYFT01000001">
    <property type="protein sequence ID" value="PSR54374.1"/>
    <property type="molecule type" value="Genomic_DNA"/>
</dbReference>
<dbReference type="Pfam" id="PF13715">
    <property type="entry name" value="CarbopepD_reg_2"/>
    <property type="match status" value="1"/>
</dbReference>
<sequence length="719" mass="80184">MKKLLLLPLIFASATSWAQTTISGTVKDNQGKPIIGANVFLKGLYDGASADTTGHYTFKTEAKGSQILIATFIGYKQKELLLELKPGAQQLTINLAEERNELNTVVITAGAFEASDEKRATLLKPLDIATTAGATADITGALNTLPGTTKVGETGKLFVRGGDSYETKTFMDGLLVNKFYNSSVPDVAARGRFSPFMFSGTVFSSGGYSAEYGQALSSALLLTSNDLATESQTGLSLMAVGVSASETKRWKSSSLAVSADYSNLAPLFGLMKQDLNWQKAPVSVGGTTVFRYKTSKTGMLKVFGSLSQSKMVLQQPDLDQENSTLRVNLHNQNTYLNASYREILSPKWTVRSGLAFSRDQDQLGLNVNKLKTQEWQGLAKTVFTYQASEAISFKAGSEYQQKNFDQHYFIAQPKQTIGGNFTDRTSAVFSEADIYLSNRLVLRPGVRAEYSSRINRTNVAPRASLAYKTGSYSQISAAFGHYYQTPENDYLKYSRNLNFENAKHYILNYQHIQENRTFRLEGFYKKYNQLVTFQQVNTYTFSNLQNRGNGYATGIELFWRDQKTIKHGDYWISYSWLDTKRYNKFYEYAVTPTFAAKHNVAVVYKHFLPKLQTLVGATYSLASGRPYHNPNLPGFNQERTPTYTDLSLNISYLTNIKKHYTILYVSCTNLLGHQNIYGYRFGNIPNAAGEYQSAAIKPPAPRFAFVGLFISINHPTKTQ</sequence>
<dbReference type="OrthoDB" id="1075473at2"/>
<protein>
    <submittedName>
        <fullName evidence="2">TonB-dependent receptor</fullName>
    </submittedName>
</protein>
<dbReference type="SUPFAM" id="SSF56935">
    <property type="entry name" value="Porins"/>
    <property type="match status" value="1"/>
</dbReference>
<dbReference type="SUPFAM" id="SSF49464">
    <property type="entry name" value="Carboxypeptidase regulatory domain-like"/>
    <property type="match status" value="1"/>
</dbReference>
<keyword evidence="3" id="KW-1185">Reference proteome</keyword>
<feature type="signal peptide" evidence="1">
    <location>
        <begin position="1"/>
        <end position="18"/>
    </location>
</feature>
<accession>A0A2T2YFU5</accession>
<dbReference type="AlphaFoldDB" id="A0A2T2YFU5"/>
<feature type="chain" id="PRO_5015636664" evidence="1">
    <location>
        <begin position="19"/>
        <end position="719"/>
    </location>
</feature>
<gene>
    <name evidence="2" type="ORF">AHMF7605_13060</name>
</gene>
<organism evidence="2 3">
    <name type="scientific">Adhaeribacter arboris</name>
    <dbReference type="NCBI Taxonomy" id="2072846"/>
    <lineage>
        <taxon>Bacteria</taxon>
        <taxon>Pseudomonadati</taxon>
        <taxon>Bacteroidota</taxon>
        <taxon>Cytophagia</taxon>
        <taxon>Cytophagales</taxon>
        <taxon>Hymenobacteraceae</taxon>
        <taxon>Adhaeribacter</taxon>
    </lineage>
</organism>
<keyword evidence="2" id="KW-0675">Receptor</keyword>